<feature type="region of interest" description="Disordered" evidence="1">
    <location>
        <begin position="1"/>
        <end position="33"/>
    </location>
</feature>
<dbReference type="InParanoid" id="A0A078A2N5"/>
<evidence type="ECO:0000313" key="3">
    <source>
        <dbReference type="Proteomes" id="UP000039865"/>
    </source>
</evidence>
<organism evidence="2 3">
    <name type="scientific">Stylonychia lemnae</name>
    <name type="common">Ciliate</name>
    <dbReference type="NCBI Taxonomy" id="5949"/>
    <lineage>
        <taxon>Eukaryota</taxon>
        <taxon>Sar</taxon>
        <taxon>Alveolata</taxon>
        <taxon>Ciliophora</taxon>
        <taxon>Intramacronucleata</taxon>
        <taxon>Spirotrichea</taxon>
        <taxon>Stichotrichia</taxon>
        <taxon>Sporadotrichida</taxon>
        <taxon>Oxytrichidae</taxon>
        <taxon>Stylonychinae</taxon>
        <taxon>Stylonychia</taxon>
    </lineage>
</organism>
<name>A0A078A2N5_STYLE</name>
<dbReference type="EMBL" id="CCKQ01004937">
    <property type="protein sequence ID" value="CDW76087.1"/>
    <property type="molecule type" value="Genomic_DNA"/>
</dbReference>
<evidence type="ECO:0000256" key="1">
    <source>
        <dbReference type="SAM" id="MobiDB-lite"/>
    </source>
</evidence>
<sequence length="353" mass="41084">MYAQSFVDHSKRISNKHNNQNQLQSPRKNGVGERYLDQASETKKYFDKLISQLQIYRSMSTSRVGAGQTTYDLRRFGQYQGPQMGPLYDQQSAVNQSLEFGKGNPALQTFASGFSGAMSQGSQSVGRRTRCSDRFVKYPYPKTMITNYQKEYHQKNEKSILIPQKETFNPEKEHKIINPHKMELSTTNKVAYQPFAVQPQRKSMQRAPKSDAPAQQQSSYMAGFPNWNNGHQDVYHEKHPQYPYYSLPFKGSSSYQNSFTEEQMRQLRKHQEMIASLGKTSSVNHYQPHQFDFETTNQSEYKPFRLANRPITQKPVVEPVRTKAFPLHFETQNKKEFVQHQIRVPEIDLIQYP</sequence>
<reference evidence="2 3" key="1">
    <citation type="submission" date="2014-06" db="EMBL/GenBank/DDBJ databases">
        <authorList>
            <person name="Swart Estienne"/>
        </authorList>
    </citation>
    <scope>NUCLEOTIDE SEQUENCE [LARGE SCALE GENOMIC DNA]</scope>
    <source>
        <strain evidence="2 3">130c</strain>
    </source>
</reference>
<feature type="compositionally biased region" description="Polar residues" evidence="1">
    <location>
        <begin position="16"/>
        <end position="27"/>
    </location>
</feature>
<keyword evidence="3" id="KW-1185">Reference proteome</keyword>
<dbReference type="AlphaFoldDB" id="A0A078A2N5"/>
<dbReference type="OrthoDB" id="312133at2759"/>
<evidence type="ECO:0000313" key="2">
    <source>
        <dbReference type="EMBL" id="CDW76087.1"/>
    </source>
</evidence>
<protein>
    <submittedName>
        <fullName evidence="2">Uncharacterized protein</fullName>
    </submittedName>
</protein>
<gene>
    <name evidence="2" type="primary">Contig11444.g12244</name>
    <name evidence="2" type="ORF">STYLEM_5083</name>
</gene>
<dbReference type="Proteomes" id="UP000039865">
    <property type="component" value="Unassembled WGS sequence"/>
</dbReference>
<proteinExistence type="predicted"/>
<accession>A0A078A2N5</accession>